<feature type="region of interest" description="Disordered" evidence="1">
    <location>
        <begin position="1"/>
        <end position="23"/>
    </location>
</feature>
<dbReference type="InterPro" id="IPR008928">
    <property type="entry name" value="6-hairpin_glycosidase_sf"/>
</dbReference>
<evidence type="ECO:0000313" key="2">
    <source>
        <dbReference type="EMBL" id="OIR05321.1"/>
    </source>
</evidence>
<proteinExistence type="predicted"/>
<name>A0A1J5S9Z4_9ZZZZ</name>
<dbReference type="InterPro" id="IPR028028">
    <property type="entry name" value="DUF4450"/>
</dbReference>
<dbReference type="Pfam" id="PF14614">
    <property type="entry name" value="DUF4450"/>
    <property type="match status" value="1"/>
</dbReference>
<protein>
    <recommendedName>
        <fullName evidence="3">DUF4450 domain-containing protein</fullName>
    </recommendedName>
</protein>
<evidence type="ECO:0008006" key="3">
    <source>
        <dbReference type="Google" id="ProtNLM"/>
    </source>
</evidence>
<comment type="caution">
    <text evidence="2">The sequence shown here is derived from an EMBL/GenBank/DDBJ whole genome shotgun (WGS) entry which is preliminary data.</text>
</comment>
<dbReference type="Gene3D" id="1.50.10.10">
    <property type="match status" value="1"/>
</dbReference>
<gene>
    <name evidence="2" type="ORF">GALL_126330</name>
</gene>
<dbReference type="AlphaFoldDB" id="A0A1J5S9Z4"/>
<dbReference type="SUPFAM" id="SSF48208">
    <property type="entry name" value="Six-hairpin glycosidases"/>
    <property type="match status" value="1"/>
</dbReference>
<dbReference type="GO" id="GO:0005975">
    <property type="term" value="P:carbohydrate metabolic process"/>
    <property type="evidence" value="ECO:0007669"/>
    <property type="project" value="InterPro"/>
</dbReference>
<evidence type="ECO:0000256" key="1">
    <source>
        <dbReference type="SAM" id="MobiDB-lite"/>
    </source>
</evidence>
<organism evidence="2">
    <name type="scientific">mine drainage metagenome</name>
    <dbReference type="NCBI Taxonomy" id="410659"/>
    <lineage>
        <taxon>unclassified sequences</taxon>
        <taxon>metagenomes</taxon>
        <taxon>ecological metagenomes</taxon>
    </lineage>
</organism>
<reference evidence="2" key="1">
    <citation type="submission" date="2016-10" db="EMBL/GenBank/DDBJ databases">
        <title>Sequence of Gallionella enrichment culture.</title>
        <authorList>
            <person name="Poehlein A."/>
            <person name="Muehling M."/>
            <person name="Daniel R."/>
        </authorList>
    </citation>
    <scope>NUCLEOTIDE SEQUENCE</scope>
</reference>
<accession>A0A1J5S9Z4</accession>
<dbReference type="EMBL" id="MLJW01000051">
    <property type="protein sequence ID" value="OIR05321.1"/>
    <property type="molecule type" value="Genomic_DNA"/>
</dbReference>
<dbReference type="InterPro" id="IPR012341">
    <property type="entry name" value="6hp_glycosidase-like_sf"/>
</dbReference>
<sequence>MLARPHPGWQPSNPPPCPVSTPWISNADPTSRLKPPPLLALLRAALLPAAALGFATFAAARGIDARTLEPNLQGRMDRPLRYHPDHGDFVIHNGGEFFNRPLYGGNTAFRVDAGDEPEFSLYLPGRGGNLRLGVRLGDGGFWLTQAADITARYRPGMMLYEIRDPRLGAGLVRVQAIALAETEGLIVKIEAADLPAGAELAWAYGGADGVRGVRDGDIGTERVPIDVYFQLTPDRCRNDSFDLGRNRFTLHGARVELVGIVPDSSTMHIADARDWNSLPGLFASARGASPEFPVVAGTTPIPERRPLFLCIQHVSGARGASADLAVYREVSRPRVHSGPVPGVPLEPVFAAARLPGVFDRAYAHFERLRTRVRIETPDPWLDAAVGALNVAADAVWDAPQQDIMHGAIAWRTRLLGWRGPYALDDLGWHRRARSHFEYWAGRQDTAPIPARIPPPDKNASLARSEAALHSNGDLSDSHYDMNLVYVDALFRHLDWTGDTALARQLWPVIERHLAWEHRLFRRPFGTDKAPLYEAYADIWASDDLEYDGGGVAYSSAYNAYEERRAADIARLVGADPAPYLAEADAIDRAMHRLLWLPHRGWFAEFKDSLGLQLVHPAAGLWSFYHVVDSGIPTPFESWQMSRYVDTVLPRLPVRGPGVPADQPYAMIATTDWMPYAWSVNNVVVAENAHAALGLWQANRPDDAFRLLKGSLLATMYLGICPGNVGTMTYLDVYRRESQRDFADGSGVLSRAVIEGLFGVTPDLLHNTVRIRPGFPDAWTHASLVHPDLAFSYQRRGDTDSYRIVPHFAKPVSLTLEIPARLDRVARVLVNGAPAAWTQVAPSIGCPRIAIRAPVGPAASIEITWSGRPLQVRPPEVVAAPGRTAVVAGFQDMPPAWKDPQQVLAGPPEAGNRLLISTSAAPGHRTLFAQVRQGDFNWWLPVSVLVSAPRCTETRTDWTRTPSPSCHYDMIPLAGLFNARVTDLFRNAYREPRFSGGASLAIPRQGIGGWADGIHATAEIDDSGLRAQAARHRGSFLMPNGLPFATPGPGHAQNVAFVSQWSNYPDSVTVPLQGRARRLVLLMAGSTNWMQSRIENGEVVVAYTDGTRARLPLVNPSNWWPIDQDYFIDDYQFARPGPIPPRVDLRTGTVRLLDPAHFKGLGRKVPGGAANVLELPLDPTRTLKSLTVRALANEVVIGLMSATLERP</sequence>